<dbReference type="Gene3D" id="3.40.50.620">
    <property type="entry name" value="HUPs"/>
    <property type="match status" value="1"/>
</dbReference>
<feature type="region of interest" description="Disordered" evidence="1">
    <location>
        <begin position="265"/>
        <end position="319"/>
    </location>
</feature>
<dbReference type="InterPro" id="IPR014729">
    <property type="entry name" value="Rossmann-like_a/b/a_fold"/>
</dbReference>
<evidence type="ECO:0000256" key="1">
    <source>
        <dbReference type="SAM" id="MobiDB-lite"/>
    </source>
</evidence>
<proteinExistence type="predicted"/>
<comment type="caution">
    <text evidence="3">The sequence shown here is derived from an EMBL/GenBank/DDBJ whole genome shotgun (WGS) entry which is preliminary data.</text>
</comment>
<dbReference type="SUPFAM" id="SSF52402">
    <property type="entry name" value="Adenine nucleotide alpha hydrolases-like"/>
    <property type="match status" value="1"/>
</dbReference>
<dbReference type="AlphaFoldDB" id="A0A433D0N6"/>
<dbReference type="Pfam" id="PF00582">
    <property type="entry name" value="Usp"/>
    <property type="match status" value="1"/>
</dbReference>
<accession>A0A433D0N6</accession>
<sequence>MADTATAHPLAVPTSPTLSIPSAYLSTSPTLRGSHVSLFSGTTASTSTPITHAATPLQTYVRRVSFDAMTHIDLPSYSFTLQAKSQGFKRSKRSRCFLVATDLNTYSDYALEWTIERLLDDGDEVVVLRVVTVDMSASKSNIANTLSEQEQQAREDAQKVMEAIMMKNEDKQISIVVEFVVGKVQATIQHMIAMYQPSMLVVGTRGRSPVKGFLLGSVSRYCLQHSPVPVTVVRPENRGQKYKDKRRRLSKLIKIRVGSMRGSKVDVASVPPLPEDSREREGSRSSSGSISEMLSTPGIKEIERRSVESNGSMLDLRWD</sequence>
<gene>
    <name evidence="3" type="ORF">BC936DRAFT_149512</name>
</gene>
<dbReference type="PANTHER" id="PTHR47815">
    <property type="entry name" value="UNIVERSAL STRESS PROTEIN A FAMILY PROTEIN C25B2.10"/>
    <property type="match status" value="1"/>
</dbReference>
<dbReference type="InterPro" id="IPR006016">
    <property type="entry name" value="UspA"/>
</dbReference>
<feature type="domain" description="UspA" evidence="2">
    <location>
        <begin position="98"/>
        <end position="234"/>
    </location>
</feature>
<dbReference type="PANTHER" id="PTHR47815:SF1">
    <property type="entry name" value="UNIVERSAL STRESS PROTEIN A FAMILY PROTEIN C25B2.10"/>
    <property type="match status" value="1"/>
</dbReference>
<dbReference type="EMBL" id="RBNI01008974">
    <property type="protein sequence ID" value="RUP44399.1"/>
    <property type="molecule type" value="Genomic_DNA"/>
</dbReference>
<evidence type="ECO:0000259" key="2">
    <source>
        <dbReference type="Pfam" id="PF00582"/>
    </source>
</evidence>
<dbReference type="OrthoDB" id="843225at2759"/>
<evidence type="ECO:0000313" key="3">
    <source>
        <dbReference type="EMBL" id="RUP44399.1"/>
    </source>
</evidence>
<organism evidence="3 4">
    <name type="scientific">Jimgerdemannia flammicorona</name>
    <dbReference type="NCBI Taxonomy" id="994334"/>
    <lineage>
        <taxon>Eukaryota</taxon>
        <taxon>Fungi</taxon>
        <taxon>Fungi incertae sedis</taxon>
        <taxon>Mucoromycota</taxon>
        <taxon>Mucoromycotina</taxon>
        <taxon>Endogonomycetes</taxon>
        <taxon>Endogonales</taxon>
        <taxon>Endogonaceae</taxon>
        <taxon>Jimgerdemannia</taxon>
    </lineage>
</organism>
<dbReference type="CDD" id="cd23659">
    <property type="entry name" value="USP_At3g01520-like"/>
    <property type="match status" value="1"/>
</dbReference>
<evidence type="ECO:0000313" key="4">
    <source>
        <dbReference type="Proteomes" id="UP000268093"/>
    </source>
</evidence>
<dbReference type="Proteomes" id="UP000268093">
    <property type="component" value="Unassembled WGS sequence"/>
</dbReference>
<protein>
    <recommendedName>
        <fullName evidence="2">UspA domain-containing protein</fullName>
    </recommendedName>
</protein>
<name>A0A433D0N6_9FUNG</name>
<reference evidence="3 4" key="1">
    <citation type="journal article" date="2018" name="New Phytol.">
        <title>Phylogenomics of Endogonaceae and evolution of mycorrhizas within Mucoromycota.</title>
        <authorList>
            <person name="Chang Y."/>
            <person name="Desiro A."/>
            <person name="Na H."/>
            <person name="Sandor L."/>
            <person name="Lipzen A."/>
            <person name="Clum A."/>
            <person name="Barry K."/>
            <person name="Grigoriev I.V."/>
            <person name="Martin F.M."/>
            <person name="Stajich J.E."/>
            <person name="Smith M.E."/>
            <person name="Bonito G."/>
            <person name="Spatafora J.W."/>
        </authorList>
    </citation>
    <scope>NUCLEOTIDE SEQUENCE [LARGE SCALE GENOMIC DNA]</scope>
    <source>
        <strain evidence="3 4">GMNB39</strain>
    </source>
</reference>
<dbReference type="PRINTS" id="PR01438">
    <property type="entry name" value="UNVRSLSTRESS"/>
</dbReference>
<keyword evidence="4" id="KW-1185">Reference proteome</keyword>
<dbReference type="InterPro" id="IPR006015">
    <property type="entry name" value="Universal_stress_UspA"/>
</dbReference>